<dbReference type="InterPro" id="IPR003598">
    <property type="entry name" value="Ig_sub2"/>
</dbReference>
<reference evidence="9" key="3">
    <citation type="submission" date="2015-06" db="UniProtKB">
        <authorList>
            <consortium name="EnsemblMetazoa"/>
        </authorList>
    </citation>
    <scope>IDENTIFICATION</scope>
</reference>
<dbReference type="PROSITE" id="PS50835">
    <property type="entry name" value="IG_LIKE"/>
    <property type="match status" value="7"/>
</dbReference>
<feature type="domain" description="Protein kinase" evidence="6">
    <location>
        <begin position="905"/>
        <end position="1185"/>
    </location>
</feature>
<feature type="domain" description="Ig-like" evidence="7">
    <location>
        <begin position="333"/>
        <end position="437"/>
    </location>
</feature>
<dbReference type="PIRSF" id="PIRSF000615">
    <property type="entry name" value="TyrPK_CSF1-R"/>
    <property type="match status" value="1"/>
</dbReference>
<evidence type="ECO:0000259" key="7">
    <source>
        <dbReference type="PROSITE" id="PS50835"/>
    </source>
</evidence>
<dbReference type="InterPro" id="IPR013783">
    <property type="entry name" value="Ig-like_fold"/>
</dbReference>
<comment type="subcellular location">
    <subcellularLocation>
        <location evidence="1">Membrane</location>
        <topology evidence="1">Single-pass membrane protein</topology>
    </subcellularLocation>
</comment>
<dbReference type="InterPro" id="IPR036179">
    <property type="entry name" value="Ig-like_dom_sf"/>
</dbReference>
<dbReference type="InterPro" id="IPR011009">
    <property type="entry name" value="Kinase-like_dom_sf"/>
</dbReference>
<dbReference type="Pfam" id="PF13927">
    <property type="entry name" value="Ig_3"/>
    <property type="match status" value="3"/>
</dbReference>
<keyword evidence="4" id="KW-1133">Transmembrane helix</keyword>
<evidence type="ECO:0000256" key="2">
    <source>
        <dbReference type="ARBA" id="ARBA00023180"/>
    </source>
</evidence>
<keyword evidence="4" id="KW-0472">Membrane</keyword>
<evidence type="ECO:0000256" key="5">
    <source>
        <dbReference type="SAM" id="SignalP"/>
    </source>
</evidence>
<evidence type="ECO:0000256" key="4">
    <source>
        <dbReference type="SAM" id="Phobius"/>
    </source>
</evidence>
<dbReference type="InterPro" id="IPR007110">
    <property type="entry name" value="Ig-like_dom"/>
</dbReference>
<sequence>MASFHFLLLVSVWALHSGVSGQIKVFNSTPGLVKGHEGATVDLIWTTVFRIVSNADHEFHHTFPLDPYRLLRSVEGSTSTFNECRDRCEYLNGTNISGIRIQNITTADAKPKYICSLRDIHYGQSYDAVIYVYQKPNRAQLIGHPDDLREGDDLRLTCSSSSNSLPANNRSGVLMTYEWTLDDQYIDPDNPPERHFFEGLDHQVVLISGIAKEDSSSSYKCIGQEEGSRLQSKASEPYVVDGIQYAPGAASIQGNLAVMAGNEVTLTCSAKDLGNPQGIFKWKKPNGGTLSVKTLTIENLNVDDDEGDYECYVENDVAQGASVIHTLTVNSVPGVEQNLGSKKSVVNTDDSFSVSCAFRAKPAASVVWKREDESVLPLSIFSTSPTEETDGKFTITRSTLKWSGTDADVRRGQGGKMLCEANNGIGDPVKSHSMDLTIQHAPYDLNITPASSPVEVNNRDNLQDRVCSANCEPSCSYTWRFNREDGDIVVKSETLSLHSVNRGKHGSYYCEASNKINSPALGKFDLIVNYGPEILNFETSPRHGSIIESNSTTFSCVVDTRPRASIHISGPQGLSKSVKNGTELQHTIHNIGCVNSGTYICTSTNPKTGRQVEETIEIQVKCSPSVQEIFPEEKNYHVTKGASVYFFVKALSHPTPDFQWKQIFNNGSTIDLPSDDSGTWSNLSIANIQTEDYGSYSVSARNSIGQWKDIIFQLLPSSLEIQNFESSPKDGSIIESNSTTFSCTVDPRWTASIHISGPQGLSETVKNGTELQHTIHNIGCVNSGTYICTSTNPKTGQEVDETMDIQVKCSPSVQRVIPKRQIHYLTEGASVYFFVEALSHPPPDFQWKRIYSNGTTLNRSSDDSGNMSNLTISNISMEDLGNYTVSAHNEIGRWEDIKFELREIAEVGKSINLGLVVGVAVCLVLLAVLLIGAIFIFRRYRNPRNSAQREFAADYLEGQVEIVEQLKSITNIEVPLGFILQEGMRQPVFHNPVLLLSGHLKNYKLICDNFTPGSLEIYENSPRIQSDMQTLFVGISNGLAQLHQVGALAYGLNTESVFVHEENGRLIARLSSFSEASLVRQRDRLDFEMGERDVRRLAPETIDLLEHTCKSDVWVMAILFWEVISGCVPYKAYTDTKEVAAAIMSGLKLDKPAECTPEMHDVMMRCWMLNPENRPSASQVVQELLTIKSI</sequence>
<dbReference type="SUPFAM" id="SSF56112">
    <property type="entry name" value="Protein kinase-like (PK-like)"/>
    <property type="match status" value="1"/>
</dbReference>
<dbReference type="SUPFAM" id="SSF48726">
    <property type="entry name" value="Immunoglobulin"/>
    <property type="match status" value="6"/>
</dbReference>
<evidence type="ECO:0000256" key="1">
    <source>
        <dbReference type="ARBA" id="ARBA00004167"/>
    </source>
</evidence>
<dbReference type="EMBL" id="AMQN01005167">
    <property type="status" value="NOT_ANNOTATED_CDS"/>
    <property type="molecule type" value="Genomic_DNA"/>
</dbReference>
<feature type="chain" id="PRO_5008788722" description="Receptor protein-tyrosine kinase" evidence="5">
    <location>
        <begin position="22"/>
        <end position="1190"/>
    </location>
</feature>
<reference evidence="8 10" key="2">
    <citation type="journal article" date="2013" name="Nature">
        <title>Insights into bilaterian evolution from three spiralian genomes.</title>
        <authorList>
            <person name="Simakov O."/>
            <person name="Marletaz F."/>
            <person name="Cho S.J."/>
            <person name="Edsinger-Gonzales E."/>
            <person name="Havlak P."/>
            <person name="Hellsten U."/>
            <person name="Kuo D.H."/>
            <person name="Larsson T."/>
            <person name="Lv J."/>
            <person name="Arendt D."/>
            <person name="Savage R."/>
            <person name="Osoegawa K."/>
            <person name="de Jong P."/>
            <person name="Grimwood J."/>
            <person name="Chapman J.A."/>
            <person name="Shapiro H."/>
            <person name="Aerts A."/>
            <person name="Otillar R.P."/>
            <person name="Terry A.Y."/>
            <person name="Boore J.L."/>
            <person name="Grigoriev I.V."/>
            <person name="Lindberg D.R."/>
            <person name="Seaver E.C."/>
            <person name="Weisblat D.A."/>
            <person name="Putnam N.H."/>
            <person name="Rokhsar D.S."/>
        </authorList>
    </citation>
    <scope>NUCLEOTIDE SEQUENCE</scope>
    <source>
        <strain evidence="8 10">I ESC-2004</strain>
    </source>
</reference>
<dbReference type="OrthoDB" id="6162853at2759"/>
<feature type="domain" description="Ig-like" evidence="7">
    <location>
        <begin position="624"/>
        <end position="703"/>
    </location>
</feature>
<feature type="domain" description="Ig-like" evidence="7">
    <location>
        <begin position="811"/>
        <end position="889"/>
    </location>
</feature>
<keyword evidence="4" id="KW-0812">Transmembrane</keyword>
<dbReference type="InterPro" id="IPR000719">
    <property type="entry name" value="Prot_kinase_dom"/>
</dbReference>
<dbReference type="PANTHER" id="PTHR46013:SF4">
    <property type="entry name" value="B-CELL RECEPTOR CD22-RELATED"/>
    <property type="match status" value="1"/>
</dbReference>
<dbReference type="FunCoup" id="R7V467">
    <property type="interactions" value="69"/>
</dbReference>
<dbReference type="AlphaFoldDB" id="R7V467"/>
<dbReference type="HOGENOM" id="CLU_010350_0_0_1"/>
<dbReference type="EMBL" id="AMQN01005168">
    <property type="status" value="NOT_ANNOTATED_CDS"/>
    <property type="molecule type" value="Genomic_DNA"/>
</dbReference>
<dbReference type="STRING" id="283909.R7V467"/>
<evidence type="ECO:0000313" key="8">
    <source>
        <dbReference type="EMBL" id="ELU13359.1"/>
    </source>
</evidence>
<feature type="signal peptide" evidence="5">
    <location>
        <begin position="1"/>
        <end position="21"/>
    </location>
</feature>
<dbReference type="GO" id="GO:0004672">
    <property type="term" value="F:protein kinase activity"/>
    <property type="evidence" value="ECO:0007669"/>
    <property type="project" value="InterPro"/>
</dbReference>
<feature type="domain" description="Ig-like" evidence="7">
    <location>
        <begin position="247"/>
        <end position="328"/>
    </location>
</feature>
<protein>
    <recommendedName>
        <fullName evidence="11">Receptor protein-tyrosine kinase</fullName>
    </recommendedName>
</protein>
<feature type="domain" description="Ig-like" evidence="7">
    <location>
        <begin position="136"/>
        <end position="235"/>
    </location>
</feature>
<name>R7V467_CAPTE</name>
<reference evidence="10" key="1">
    <citation type="submission" date="2012-12" db="EMBL/GenBank/DDBJ databases">
        <authorList>
            <person name="Hellsten U."/>
            <person name="Grimwood J."/>
            <person name="Chapman J.A."/>
            <person name="Shapiro H."/>
            <person name="Aerts A."/>
            <person name="Otillar R.P."/>
            <person name="Terry A.Y."/>
            <person name="Boore J.L."/>
            <person name="Simakov O."/>
            <person name="Marletaz F."/>
            <person name="Cho S.-J."/>
            <person name="Edsinger-Gonzales E."/>
            <person name="Havlak P."/>
            <person name="Kuo D.-H."/>
            <person name="Larsson T."/>
            <person name="Lv J."/>
            <person name="Arendt D."/>
            <person name="Savage R."/>
            <person name="Osoegawa K."/>
            <person name="de Jong P."/>
            <person name="Lindberg D.R."/>
            <person name="Seaver E.C."/>
            <person name="Weisblat D.A."/>
            <person name="Putnam N.H."/>
            <person name="Grigoriev I.V."/>
            <person name="Rokhsar D.S."/>
        </authorList>
    </citation>
    <scope>NUCLEOTIDE SEQUENCE</scope>
    <source>
        <strain evidence="10">I ESC-2004</strain>
    </source>
</reference>
<dbReference type="Pfam" id="PF07714">
    <property type="entry name" value="PK_Tyr_Ser-Thr"/>
    <property type="match status" value="1"/>
</dbReference>
<dbReference type="EnsemblMetazoa" id="CapteT186033">
    <property type="protein sequence ID" value="CapteP186033"/>
    <property type="gene ID" value="CapteG186033"/>
</dbReference>
<keyword evidence="5" id="KW-0732">Signal</keyword>
<keyword evidence="2" id="KW-0325">Glycoprotein</keyword>
<dbReference type="GO" id="GO:0016020">
    <property type="term" value="C:membrane"/>
    <property type="evidence" value="ECO:0007669"/>
    <property type="project" value="UniProtKB-SubCell"/>
</dbReference>
<proteinExistence type="predicted"/>
<dbReference type="SMART" id="SM00408">
    <property type="entry name" value="IGc2"/>
    <property type="match status" value="7"/>
</dbReference>
<evidence type="ECO:0000259" key="6">
    <source>
        <dbReference type="PROSITE" id="PS50011"/>
    </source>
</evidence>
<feature type="transmembrane region" description="Helical" evidence="4">
    <location>
        <begin position="913"/>
        <end position="937"/>
    </location>
</feature>
<dbReference type="EMBL" id="KB295285">
    <property type="protein sequence ID" value="ELU13359.1"/>
    <property type="molecule type" value="Genomic_DNA"/>
</dbReference>
<evidence type="ECO:0000313" key="10">
    <source>
        <dbReference type="Proteomes" id="UP000014760"/>
    </source>
</evidence>
<evidence type="ECO:0008006" key="11">
    <source>
        <dbReference type="Google" id="ProtNLM"/>
    </source>
</evidence>
<gene>
    <name evidence="8" type="ORF">CAPTEDRAFT_186033</name>
</gene>
<dbReference type="GO" id="GO:0005524">
    <property type="term" value="F:ATP binding"/>
    <property type="evidence" value="ECO:0007669"/>
    <property type="project" value="InterPro"/>
</dbReference>
<dbReference type="PROSITE" id="PS50011">
    <property type="entry name" value="PROTEIN_KINASE_DOM"/>
    <property type="match status" value="1"/>
</dbReference>
<dbReference type="Proteomes" id="UP000014760">
    <property type="component" value="Unassembled WGS sequence"/>
</dbReference>
<dbReference type="SMART" id="SM00409">
    <property type="entry name" value="IG"/>
    <property type="match status" value="8"/>
</dbReference>
<feature type="domain" description="Ig-like" evidence="7">
    <location>
        <begin position="449"/>
        <end position="522"/>
    </location>
</feature>
<dbReference type="Gene3D" id="1.10.510.10">
    <property type="entry name" value="Transferase(Phosphotransferase) domain 1"/>
    <property type="match status" value="1"/>
</dbReference>
<keyword evidence="10" id="KW-1185">Reference proteome</keyword>
<accession>R7V467</accession>
<evidence type="ECO:0000256" key="3">
    <source>
        <dbReference type="ARBA" id="ARBA00023319"/>
    </source>
</evidence>
<dbReference type="PANTHER" id="PTHR46013">
    <property type="entry name" value="VASCULAR CELL ADHESION MOLECULE 1"/>
    <property type="match status" value="1"/>
</dbReference>
<evidence type="ECO:0000313" key="9">
    <source>
        <dbReference type="EnsemblMetazoa" id="CapteP186033"/>
    </source>
</evidence>
<dbReference type="Gene3D" id="2.60.40.10">
    <property type="entry name" value="Immunoglobulins"/>
    <property type="match status" value="6"/>
</dbReference>
<dbReference type="InterPro" id="IPR003599">
    <property type="entry name" value="Ig_sub"/>
</dbReference>
<keyword evidence="3" id="KW-0393">Immunoglobulin domain</keyword>
<feature type="domain" description="Ig-like" evidence="7">
    <location>
        <begin position="532"/>
        <end position="617"/>
    </location>
</feature>
<dbReference type="OMA" id="WWERNHE"/>
<organism evidence="8">
    <name type="scientific">Capitella teleta</name>
    <name type="common">Polychaete worm</name>
    <dbReference type="NCBI Taxonomy" id="283909"/>
    <lineage>
        <taxon>Eukaryota</taxon>
        <taxon>Metazoa</taxon>
        <taxon>Spiralia</taxon>
        <taxon>Lophotrochozoa</taxon>
        <taxon>Annelida</taxon>
        <taxon>Polychaeta</taxon>
        <taxon>Sedentaria</taxon>
        <taxon>Scolecida</taxon>
        <taxon>Capitellidae</taxon>
        <taxon>Capitella</taxon>
    </lineage>
</organism>
<dbReference type="InterPro" id="IPR001245">
    <property type="entry name" value="Ser-Thr/Tyr_kinase_cat_dom"/>
</dbReference>